<feature type="transmembrane region" description="Helical" evidence="1">
    <location>
        <begin position="12"/>
        <end position="36"/>
    </location>
</feature>
<dbReference type="EMBL" id="CP041372">
    <property type="protein sequence ID" value="QKS73024.1"/>
    <property type="molecule type" value="Genomic_DNA"/>
</dbReference>
<keyword evidence="1" id="KW-0812">Transmembrane</keyword>
<gene>
    <name evidence="2" type="ORF">FLK61_41270</name>
</gene>
<proteinExistence type="predicted"/>
<dbReference type="Proteomes" id="UP000318138">
    <property type="component" value="Chromosome"/>
</dbReference>
<protein>
    <submittedName>
        <fullName evidence="2">Uncharacterized protein</fullName>
    </submittedName>
</protein>
<feature type="transmembrane region" description="Helical" evidence="1">
    <location>
        <begin position="73"/>
        <end position="93"/>
    </location>
</feature>
<keyword evidence="1" id="KW-1133">Transmembrane helix</keyword>
<evidence type="ECO:0000313" key="2">
    <source>
        <dbReference type="EMBL" id="QKS73024.1"/>
    </source>
</evidence>
<keyword evidence="3" id="KW-1185">Reference proteome</keyword>
<dbReference type="RefSeq" id="WP_176010990.1">
    <property type="nucleotide sequence ID" value="NZ_CP041372.2"/>
</dbReference>
<feature type="transmembrane region" description="Helical" evidence="1">
    <location>
        <begin position="48"/>
        <end position="66"/>
    </location>
</feature>
<name>A0A859FJP1_9BACI</name>
<reference evidence="3" key="1">
    <citation type="submission" date="2019-07" db="EMBL/GenBank/DDBJ databases">
        <title>Bacillus alkalisoli sp. nov. isolated from saline soil.</title>
        <authorList>
            <person name="Sun J.-Q."/>
            <person name="Xu L."/>
        </authorList>
    </citation>
    <scope>NUCLEOTIDE SEQUENCE [LARGE SCALE GENOMIC DNA]</scope>
    <source>
        <strain evidence="3">M4U3P1</strain>
    </source>
</reference>
<evidence type="ECO:0000313" key="3">
    <source>
        <dbReference type="Proteomes" id="UP000318138"/>
    </source>
</evidence>
<dbReference type="KEGG" id="psua:FLK61_41270"/>
<keyword evidence="1" id="KW-0472">Membrane</keyword>
<evidence type="ECO:0000256" key="1">
    <source>
        <dbReference type="SAM" id="Phobius"/>
    </source>
</evidence>
<dbReference type="AlphaFoldDB" id="A0A859FJP1"/>
<accession>A0A859FJP1</accession>
<organism evidence="2 3">
    <name type="scientific">Paenalkalicoccus suaedae</name>
    <dbReference type="NCBI Taxonomy" id="2592382"/>
    <lineage>
        <taxon>Bacteria</taxon>
        <taxon>Bacillati</taxon>
        <taxon>Bacillota</taxon>
        <taxon>Bacilli</taxon>
        <taxon>Bacillales</taxon>
        <taxon>Bacillaceae</taxon>
        <taxon>Paenalkalicoccus</taxon>
    </lineage>
</organism>
<sequence length="167" mass="19500">MIDEKRAIKKRRIVLLLMVLALAVSIGFFTFGLTGYGSIQAKRSLGPFYFMFLAPLVVTTFVAYVLPLEMKRVWGSLIVGFIIIFSWLNYHFVYNPFMEIAVTGPAVQEELETRLAEEYPDRTWSYEDGFEHMFRATQFAVVFDDEPDTIYQMTVRDDEIYIISRFE</sequence>